<sequence length="363" mass="39262">MKLFYCGFNEFGQCPSASSSTVSHLIEFPLSDVEGACVSWSCVAVLTGSGVYVSGFVGGLTRQLKRLTIPNTQQVLQVSCSRGHMLVLLASGECWRYSNKSDSWRRIDHFMRVERELTHKDNGIDPVVSVCCGVTFDVALSKSGCAFVVPSPIYYPGVRVTQVACGSEHCLLLTETGQVFSWGTGSRGQLGHGDLESEQEFARQVDSLAGLHVTVVAAGSWHSAAVTECGDLYAWGWNHSGQLGFCTGENRVKAKLGQAAGPKKLKTENTDEVTILNVPLPVVWPLEQEVNVVDVSCGSRHTIVLLDDNTVWGCGWNAYGQLGISPEHVQCTWMMMKMELPDSSSGIVLGVECGAWSTAVFLA</sequence>
<dbReference type="Pfam" id="PF00415">
    <property type="entry name" value="RCC1"/>
    <property type="match status" value="1"/>
</dbReference>
<dbReference type="InParanoid" id="A0A6L2PE22"/>
<dbReference type="PROSITE" id="PS50012">
    <property type="entry name" value="RCC1_3"/>
    <property type="match status" value="2"/>
</dbReference>
<protein>
    <recommendedName>
        <fullName evidence="4">RCC1 domain-containing protein 1</fullName>
    </recommendedName>
</protein>
<organism evidence="2 3">
    <name type="scientific">Coptotermes formosanus</name>
    <name type="common">Formosan subterranean termite</name>
    <dbReference type="NCBI Taxonomy" id="36987"/>
    <lineage>
        <taxon>Eukaryota</taxon>
        <taxon>Metazoa</taxon>
        <taxon>Ecdysozoa</taxon>
        <taxon>Arthropoda</taxon>
        <taxon>Hexapoda</taxon>
        <taxon>Insecta</taxon>
        <taxon>Pterygota</taxon>
        <taxon>Neoptera</taxon>
        <taxon>Polyneoptera</taxon>
        <taxon>Dictyoptera</taxon>
        <taxon>Blattodea</taxon>
        <taxon>Blattoidea</taxon>
        <taxon>Termitoidae</taxon>
        <taxon>Rhinotermitidae</taxon>
        <taxon>Coptotermes</taxon>
    </lineage>
</organism>
<reference evidence="3" key="1">
    <citation type="submission" date="2020-01" db="EMBL/GenBank/DDBJ databases">
        <title>Draft genome sequence of the Termite Coptotermes fromosanus.</title>
        <authorList>
            <person name="Itakura S."/>
            <person name="Yosikawa Y."/>
            <person name="Umezawa K."/>
        </authorList>
    </citation>
    <scope>NUCLEOTIDE SEQUENCE [LARGE SCALE GENOMIC DNA]</scope>
</reference>
<name>A0A6L2PE22_COPFO</name>
<dbReference type="InterPro" id="IPR052830">
    <property type="entry name" value="RCC1_domain-containing"/>
</dbReference>
<evidence type="ECO:0000256" key="1">
    <source>
        <dbReference type="PROSITE-ProRule" id="PRU00235"/>
    </source>
</evidence>
<dbReference type="SUPFAM" id="SSF50985">
    <property type="entry name" value="RCC1/BLIP-II"/>
    <property type="match status" value="1"/>
</dbReference>
<proteinExistence type="predicted"/>
<evidence type="ECO:0000313" key="3">
    <source>
        <dbReference type="Proteomes" id="UP000502823"/>
    </source>
</evidence>
<accession>A0A6L2PE22</accession>
<dbReference type="Proteomes" id="UP000502823">
    <property type="component" value="Unassembled WGS sequence"/>
</dbReference>
<dbReference type="InterPro" id="IPR000408">
    <property type="entry name" value="Reg_chr_condens"/>
</dbReference>
<keyword evidence="3" id="KW-1185">Reference proteome</keyword>
<dbReference type="PANTHER" id="PTHR46849:SF1">
    <property type="entry name" value="RCC1 DOMAIN-CONTAINING PROTEIN 1"/>
    <property type="match status" value="1"/>
</dbReference>
<dbReference type="PRINTS" id="PR00633">
    <property type="entry name" value="RCCNDNSATION"/>
</dbReference>
<dbReference type="PANTHER" id="PTHR46849">
    <property type="entry name" value="RCC1 DOMAIN-CONTAINING PROTEIN 1"/>
    <property type="match status" value="1"/>
</dbReference>
<evidence type="ECO:0000313" key="2">
    <source>
        <dbReference type="EMBL" id="GFG28608.1"/>
    </source>
</evidence>
<dbReference type="FunCoup" id="A0A6L2PE22">
    <property type="interactions" value="202"/>
</dbReference>
<dbReference type="InterPro" id="IPR009091">
    <property type="entry name" value="RCC1/BLIP-II"/>
</dbReference>
<feature type="repeat" description="RCC1" evidence="1">
    <location>
        <begin position="177"/>
        <end position="229"/>
    </location>
</feature>
<comment type="caution">
    <text evidence="2">The sequence shown here is derived from an EMBL/GenBank/DDBJ whole genome shotgun (WGS) entry which is preliminary data.</text>
</comment>
<dbReference type="AlphaFoldDB" id="A0A6L2PE22"/>
<dbReference type="Gene3D" id="2.130.10.30">
    <property type="entry name" value="Regulator of chromosome condensation 1/beta-lactamase-inhibitor protein II"/>
    <property type="match status" value="2"/>
</dbReference>
<dbReference type="EMBL" id="BLKM01009892">
    <property type="protein sequence ID" value="GFG28608.1"/>
    <property type="molecule type" value="Genomic_DNA"/>
</dbReference>
<gene>
    <name evidence="2" type="ORF">Cfor_05656</name>
</gene>
<evidence type="ECO:0008006" key="4">
    <source>
        <dbReference type="Google" id="ProtNLM"/>
    </source>
</evidence>
<feature type="repeat" description="RCC1" evidence="1">
    <location>
        <begin position="230"/>
        <end position="308"/>
    </location>
</feature>
<dbReference type="Pfam" id="PF13540">
    <property type="entry name" value="RCC1_2"/>
    <property type="match status" value="1"/>
</dbReference>
<dbReference type="OrthoDB" id="5370059at2759"/>
<dbReference type="PROSITE" id="PS00626">
    <property type="entry name" value="RCC1_2"/>
    <property type="match status" value="2"/>
</dbReference>